<evidence type="ECO:0000256" key="15">
    <source>
        <dbReference type="ARBA" id="ARBA00023136"/>
    </source>
</evidence>
<comment type="pathway">
    <text evidence="2 19">Lipid metabolism; fatty acid biosynthesis.</text>
</comment>
<keyword evidence="15" id="KW-0472">Membrane</keyword>
<dbReference type="Gene3D" id="3.40.47.10">
    <property type="match status" value="1"/>
</dbReference>
<keyword evidence="9" id="KW-0997">Cell inner membrane</keyword>
<evidence type="ECO:0000256" key="3">
    <source>
        <dbReference type="ARBA" id="ARBA00008467"/>
    </source>
</evidence>
<comment type="subcellular location">
    <subcellularLocation>
        <location evidence="1">Cell inner membrane</location>
    </subcellularLocation>
</comment>
<keyword evidence="12" id="KW-0276">Fatty acid metabolism</keyword>
<dbReference type="PROSITE" id="PS52004">
    <property type="entry name" value="KS3_2"/>
    <property type="match status" value="1"/>
</dbReference>
<dbReference type="EC" id="2.3.1.179" evidence="4 19"/>
<dbReference type="InterPro" id="IPR014030">
    <property type="entry name" value="Ketoacyl_synth_N"/>
</dbReference>
<organism evidence="22 23">
    <name type="scientific">Nitrosospira multiformis</name>
    <dbReference type="NCBI Taxonomy" id="1231"/>
    <lineage>
        <taxon>Bacteria</taxon>
        <taxon>Pseudomonadati</taxon>
        <taxon>Pseudomonadota</taxon>
        <taxon>Betaproteobacteria</taxon>
        <taxon>Nitrosomonadales</taxon>
        <taxon>Nitrosomonadaceae</taxon>
        <taxon>Nitrosospira</taxon>
    </lineage>
</organism>
<evidence type="ECO:0000256" key="2">
    <source>
        <dbReference type="ARBA" id="ARBA00005194"/>
    </source>
</evidence>
<feature type="domain" description="Ketosynthase family 3 (KS3)" evidence="21">
    <location>
        <begin position="1"/>
        <end position="404"/>
    </location>
</feature>
<keyword evidence="10 19" id="KW-0808">Transferase</keyword>
<keyword evidence="14" id="KW-0443">Lipid metabolism</keyword>
<evidence type="ECO:0000313" key="22">
    <source>
        <dbReference type="EMBL" id="SDQ44055.1"/>
    </source>
</evidence>
<evidence type="ECO:0000256" key="16">
    <source>
        <dbReference type="ARBA" id="ARBA00023160"/>
    </source>
</evidence>
<dbReference type="NCBIfam" id="TIGR03150">
    <property type="entry name" value="fabF"/>
    <property type="match status" value="1"/>
</dbReference>
<dbReference type="EMBL" id="FNKY01000001">
    <property type="protein sequence ID" value="SDQ44055.1"/>
    <property type="molecule type" value="Genomic_DNA"/>
</dbReference>
<evidence type="ECO:0000259" key="21">
    <source>
        <dbReference type="PROSITE" id="PS52004"/>
    </source>
</evidence>
<evidence type="ECO:0000256" key="18">
    <source>
        <dbReference type="ARBA" id="ARBA00037576"/>
    </source>
</evidence>
<evidence type="ECO:0000256" key="12">
    <source>
        <dbReference type="ARBA" id="ARBA00022832"/>
    </source>
</evidence>
<evidence type="ECO:0000313" key="23">
    <source>
        <dbReference type="Proteomes" id="UP000183471"/>
    </source>
</evidence>
<evidence type="ECO:0000256" key="8">
    <source>
        <dbReference type="ARBA" id="ARBA00022516"/>
    </source>
</evidence>
<keyword evidence="11" id="KW-0812">Transmembrane</keyword>
<comment type="similarity">
    <text evidence="3 19 20">Belongs to the thiolase-like superfamily. Beta-ketoacyl-ACP synthases family.</text>
</comment>
<dbReference type="InterPro" id="IPR014031">
    <property type="entry name" value="Ketoacyl_synth_C"/>
</dbReference>
<dbReference type="Pfam" id="PF02801">
    <property type="entry name" value="Ketoacyl-synt_C"/>
    <property type="match status" value="1"/>
</dbReference>
<comment type="catalytic activity">
    <reaction evidence="19">
        <text>(9Z)-hexadecenoyl-[ACP] + malonyl-[ACP] + H(+) = 3-oxo-(11Z)-octadecenoyl-[ACP] + holo-[ACP] + CO2</text>
        <dbReference type="Rhea" id="RHEA:55040"/>
        <dbReference type="Rhea" id="RHEA-COMP:9623"/>
        <dbReference type="Rhea" id="RHEA-COMP:9685"/>
        <dbReference type="Rhea" id="RHEA-COMP:10800"/>
        <dbReference type="Rhea" id="RHEA-COMP:14074"/>
        <dbReference type="ChEBI" id="CHEBI:15378"/>
        <dbReference type="ChEBI" id="CHEBI:16526"/>
        <dbReference type="ChEBI" id="CHEBI:64479"/>
        <dbReference type="ChEBI" id="CHEBI:78449"/>
        <dbReference type="ChEBI" id="CHEBI:83989"/>
        <dbReference type="ChEBI" id="CHEBI:138538"/>
        <dbReference type="EC" id="2.3.1.179"/>
    </reaction>
</comment>
<evidence type="ECO:0000256" key="10">
    <source>
        <dbReference type="ARBA" id="ARBA00022679"/>
    </source>
</evidence>
<comment type="catalytic activity">
    <reaction evidence="19">
        <text>a fatty acyl-[ACP] + malonyl-[ACP] + H(+) = a 3-oxoacyl-[ACP] + holo-[ACP] + CO2</text>
        <dbReference type="Rhea" id="RHEA:22836"/>
        <dbReference type="Rhea" id="RHEA-COMP:9623"/>
        <dbReference type="Rhea" id="RHEA-COMP:9685"/>
        <dbReference type="Rhea" id="RHEA-COMP:9916"/>
        <dbReference type="Rhea" id="RHEA-COMP:14125"/>
        <dbReference type="ChEBI" id="CHEBI:15378"/>
        <dbReference type="ChEBI" id="CHEBI:16526"/>
        <dbReference type="ChEBI" id="CHEBI:64479"/>
        <dbReference type="ChEBI" id="CHEBI:78449"/>
        <dbReference type="ChEBI" id="CHEBI:78776"/>
        <dbReference type="ChEBI" id="CHEBI:138651"/>
    </reaction>
</comment>
<keyword evidence="23" id="KW-1185">Reference proteome</keyword>
<dbReference type="InterPro" id="IPR016039">
    <property type="entry name" value="Thiolase-like"/>
</dbReference>
<evidence type="ECO:0000256" key="20">
    <source>
        <dbReference type="RuleBase" id="RU003694"/>
    </source>
</evidence>
<dbReference type="PANTHER" id="PTHR11712:SF352">
    <property type="entry name" value="3-OXOACYL-[ACYL-CARRIER-PROTEIN] SYNTHASE"/>
    <property type="match status" value="1"/>
</dbReference>
<evidence type="ECO:0000256" key="1">
    <source>
        <dbReference type="ARBA" id="ARBA00004533"/>
    </source>
</evidence>
<keyword evidence="7" id="KW-1003">Cell membrane</keyword>
<keyword evidence="17 19" id="KW-0012">Acyltransferase</keyword>
<name>A0ABY0T8K3_9PROT</name>
<evidence type="ECO:0000256" key="19">
    <source>
        <dbReference type="PIRNR" id="PIRNR000447"/>
    </source>
</evidence>
<dbReference type="Pfam" id="PF00109">
    <property type="entry name" value="ketoacyl-synt"/>
    <property type="match status" value="1"/>
</dbReference>
<dbReference type="PANTHER" id="PTHR11712">
    <property type="entry name" value="POLYKETIDE SYNTHASE-RELATED"/>
    <property type="match status" value="1"/>
</dbReference>
<dbReference type="NCBIfam" id="NF005589">
    <property type="entry name" value="PRK07314.1"/>
    <property type="match status" value="1"/>
</dbReference>
<keyword evidence="16 19" id="KW-0275">Fatty acid biosynthesis</keyword>
<gene>
    <name evidence="22" type="ORF">SAMN05216402_0858</name>
</gene>
<dbReference type="Proteomes" id="UP000183471">
    <property type="component" value="Unassembled WGS sequence"/>
</dbReference>
<dbReference type="InterPro" id="IPR017568">
    <property type="entry name" value="3-oxoacyl-ACP_synth-2"/>
</dbReference>
<evidence type="ECO:0000256" key="17">
    <source>
        <dbReference type="ARBA" id="ARBA00023315"/>
    </source>
</evidence>
<dbReference type="InterPro" id="IPR000794">
    <property type="entry name" value="Beta-ketoacyl_synthase"/>
</dbReference>
<proteinExistence type="inferred from homology"/>
<dbReference type="InterPro" id="IPR020841">
    <property type="entry name" value="PKS_Beta-ketoAc_synthase_dom"/>
</dbReference>
<protein>
    <recommendedName>
        <fullName evidence="5 19">3-oxoacyl-[acyl-carrier-protein] synthase 2</fullName>
        <ecNumber evidence="4 19">2.3.1.179</ecNumber>
    </recommendedName>
</protein>
<evidence type="ECO:0000256" key="7">
    <source>
        <dbReference type="ARBA" id="ARBA00022475"/>
    </source>
</evidence>
<evidence type="ECO:0000256" key="6">
    <source>
        <dbReference type="ARBA" id="ARBA00022458"/>
    </source>
</evidence>
<comment type="caution">
    <text evidence="22">The sequence shown here is derived from an EMBL/GenBank/DDBJ whole genome shotgun (WGS) entry which is preliminary data.</text>
</comment>
<dbReference type="SMART" id="SM00825">
    <property type="entry name" value="PKS_KS"/>
    <property type="match status" value="1"/>
</dbReference>
<keyword evidence="13" id="KW-1133">Transmembrane helix</keyword>
<dbReference type="RefSeq" id="WP_074630979.1">
    <property type="nucleotide sequence ID" value="NZ_FNKY01000001.1"/>
</dbReference>
<reference evidence="22 23" key="1">
    <citation type="submission" date="2016-10" db="EMBL/GenBank/DDBJ databases">
        <authorList>
            <person name="Varghese N."/>
            <person name="Submissions S."/>
        </authorList>
    </citation>
    <scope>NUCLEOTIDE SEQUENCE [LARGE SCALE GENOMIC DNA]</scope>
    <source>
        <strain evidence="22 23">Nl1</strain>
    </source>
</reference>
<dbReference type="SUPFAM" id="SSF53901">
    <property type="entry name" value="Thiolase-like"/>
    <property type="match status" value="2"/>
</dbReference>
<evidence type="ECO:0000256" key="14">
    <source>
        <dbReference type="ARBA" id="ARBA00023098"/>
    </source>
</evidence>
<evidence type="ECO:0000256" key="13">
    <source>
        <dbReference type="ARBA" id="ARBA00022989"/>
    </source>
</evidence>
<keyword evidence="6" id="KW-0536">Nodulation</keyword>
<sequence>MRIVVTGMGIVSPIGIGVDQFWTAAVNGVSGIRKITGFDASSQRSRVAGEIPGFDPASFLTAKYMEQTDRFTQLALLATKLALEDAGGLDAYAPQRLAVSIGSGMGGFATFESSAMRKFRNQPIPPFTVPRTMANSAAAWIAIKHQLKGVNLTCSTACSSGANAIGMALDLLRTGRADAVIAGGAEGCVLPLTMTGFEALHALTIGSNTDPARASRPFAKGRDGFVMAEGAGVLILEREEQAQHRGAKIYACLAGYGQACDATHIVMPDMEGQITAMRAAVMDAGMNTDSIDHINAHATSTPLGDTVETRAIKNLFGDRAGDIAISATKSMVGHSIGASAAIGSIAAIMALHTGTVHPTINLDEADPECDLDYIPNRAQQRNPRSALCNAFGFGGNNASIIFTTLE</sequence>
<keyword evidence="8 19" id="KW-0444">Lipid biosynthesis</keyword>
<evidence type="ECO:0000256" key="5">
    <source>
        <dbReference type="ARBA" id="ARBA00014657"/>
    </source>
</evidence>
<evidence type="ECO:0000256" key="11">
    <source>
        <dbReference type="ARBA" id="ARBA00022692"/>
    </source>
</evidence>
<comment type="function">
    <text evidence="19">Involved in the type II fatty acid elongation cycle. Catalyzes the elongation of a wide range of acyl-ACP by the addition of two carbons from malonyl-ACP to an acyl acceptor. Can efficiently catalyze the conversion of palmitoleoyl-ACP (cis-hexadec-9-enoyl-ACP) to cis-vaccenoyl-ACP (cis-octadec-11-enoyl-ACP), an essential step in the thermal regulation of fatty acid composition.</text>
</comment>
<evidence type="ECO:0000256" key="9">
    <source>
        <dbReference type="ARBA" id="ARBA00022519"/>
    </source>
</evidence>
<dbReference type="CDD" id="cd00834">
    <property type="entry name" value="KAS_I_II"/>
    <property type="match status" value="1"/>
</dbReference>
<dbReference type="PIRSF" id="PIRSF000447">
    <property type="entry name" value="KAS_II"/>
    <property type="match status" value="1"/>
</dbReference>
<comment type="function">
    <text evidence="18">Proposed to synthesize NOD factor fatty acyl chain. Involved in the synthesis of a highly unsaturated fatty acid moiety, which forms part of a lipo-oligosaccharide that is responsible for host specificity.</text>
</comment>
<accession>A0ABY0T8K3</accession>
<evidence type="ECO:0000256" key="4">
    <source>
        <dbReference type="ARBA" id="ARBA00012356"/>
    </source>
</evidence>